<dbReference type="InterPro" id="IPR017853">
    <property type="entry name" value="GH"/>
</dbReference>
<evidence type="ECO:0000256" key="5">
    <source>
        <dbReference type="SAM" id="SignalP"/>
    </source>
</evidence>
<dbReference type="InterPro" id="IPR000111">
    <property type="entry name" value="Glyco_hydro_27/36_CS"/>
</dbReference>
<keyword evidence="7" id="KW-1185">Reference proteome</keyword>
<dbReference type="InterPro" id="IPR002241">
    <property type="entry name" value="Glyco_hydro_27"/>
</dbReference>
<dbReference type="GO" id="GO:0009311">
    <property type="term" value="P:oligosaccharide metabolic process"/>
    <property type="evidence" value="ECO:0007669"/>
    <property type="project" value="TreeGrafter"/>
</dbReference>
<comment type="subunit">
    <text evidence="4">Homodimer.</text>
</comment>
<name>A0A210QFY8_MIZYE</name>
<dbReference type="EMBL" id="NEDP02003836">
    <property type="protein sequence ID" value="OWF47655.1"/>
    <property type="molecule type" value="Genomic_DNA"/>
</dbReference>
<feature type="chain" id="PRO_5013097925" description="Alpha-galactosidase" evidence="5">
    <location>
        <begin position="19"/>
        <end position="407"/>
    </location>
</feature>
<proteinExistence type="inferred from homology"/>
<dbReference type="PANTHER" id="PTHR11452">
    <property type="entry name" value="ALPHA-GALACTOSIDASE/ALPHA-N-ACETYLGALACTOSAMINIDASE"/>
    <property type="match status" value="1"/>
</dbReference>
<evidence type="ECO:0000256" key="1">
    <source>
        <dbReference type="ARBA" id="ARBA00009743"/>
    </source>
</evidence>
<dbReference type="Proteomes" id="UP000242188">
    <property type="component" value="Unassembled WGS sequence"/>
</dbReference>
<dbReference type="InterPro" id="IPR013780">
    <property type="entry name" value="Glyco_hydro_b"/>
</dbReference>
<keyword evidence="2 4" id="KW-0378">Hydrolase</keyword>
<evidence type="ECO:0000256" key="4">
    <source>
        <dbReference type="RuleBase" id="RU361168"/>
    </source>
</evidence>
<dbReference type="PROSITE" id="PS00512">
    <property type="entry name" value="ALPHA_GALACTOSIDASE"/>
    <property type="match status" value="1"/>
</dbReference>
<gene>
    <name evidence="6" type="ORF">KP79_PYT13083</name>
</gene>
<comment type="caution">
    <text evidence="6">The sequence shown here is derived from an EMBL/GenBank/DDBJ whole genome shotgun (WGS) entry which is preliminary data.</text>
</comment>
<dbReference type="Gene3D" id="3.20.20.70">
    <property type="entry name" value="Aldolase class I"/>
    <property type="match status" value="1"/>
</dbReference>
<dbReference type="Pfam" id="PF16499">
    <property type="entry name" value="Melibiase_2"/>
    <property type="match status" value="1"/>
</dbReference>
<dbReference type="EC" id="3.2.1.-" evidence="4"/>
<reference evidence="6 7" key="1">
    <citation type="journal article" date="2017" name="Nat. Ecol. Evol.">
        <title>Scallop genome provides insights into evolution of bilaterian karyotype and development.</title>
        <authorList>
            <person name="Wang S."/>
            <person name="Zhang J."/>
            <person name="Jiao W."/>
            <person name="Li J."/>
            <person name="Xun X."/>
            <person name="Sun Y."/>
            <person name="Guo X."/>
            <person name="Huan P."/>
            <person name="Dong B."/>
            <person name="Zhang L."/>
            <person name="Hu X."/>
            <person name="Sun X."/>
            <person name="Wang J."/>
            <person name="Zhao C."/>
            <person name="Wang Y."/>
            <person name="Wang D."/>
            <person name="Huang X."/>
            <person name="Wang R."/>
            <person name="Lv J."/>
            <person name="Li Y."/>
            <person name="Zhang Z."/>
            <person name="Liu B."/>
            <person name="Lu W."/>
            <person name="Hui Y."/>
            <person name="Liang J."/>
            <person name="Zhou Z."/>
            <person name="Hou R."/>
            <person name="Li X."/>
            <person name="Liu Y."/>
            <person name="Li H."/>
            <person name="Ning X."/>
            <person name="Lin Y."/>
            <person name="Zhao L."/>
            <person name="Xing Q."/>
            <person name="Dou J."/>
            <person name="Li Y."/>
            <person name="Mao J."/>
            <person name="Guo H."/>
            <person name="Dou H."/>
            <person name="Li T."/>
            <person name="Mu C."/>
            <person name="Jiang W."/>
            <person name="Fu Q."/>
            <person name="Fu X."/>
            <person name="Miao Y."/>
            <person name="Liu J."/>
            <person name="Yu Q."/>
            <person name="Li R."/>
            <person name="Liao H."/>
            <person name="Li X."/>
            <person name="Kong Y."/>
            <person name="Jiang Z."/>
            <person name="Chourrout D."/>
            <person name="Li R."/>
            <person name="Bao Z."/>
        </authorList>
    </citation>
    <scope>NUCLEOTIDE SEQUENCE [LARGE SCALE GENOMIC DNA]</scope>
    <source>
        <strain evidence="6 7">PY_sf001</strain>
    </source>
</reference>
<feature type="signal peptide" evidence="5">
    <location>
        <begin position="1"/>
        <end position="18"/>
    </location>
</feature>
<keyword evidence="3 4" id="KW-0326">Glycosidase</keyword>
<dbReference type="PRINTS" id="PR00740">
    <property type="entry name" value="GLHYDRLASE27"/>
</dbReference>
<protein>
    <recommendedName>
        <fullName evidence="4">Alpha-galactosidase</fullName>
        <ecNumber evidence="4">3.2.1.-</ecNumber>
    </recommendedName>
</protein>
<dbReference type="GO" id="GO:0005737">
    <property type="term" value="C:cytoplasm"/>
    <property type="evidence" value="ECO:0007669"/>
    <property type="project" value="TreeGrafter"/>
</dbReference>
<dbReference type="PANTHER" id="PTHR11452:SF83">
    <property type="entry name" value="ALPHA-GALACTOSIDASE"/>
    <property type="match status" value="1"/>
</dbReference>
<dbReference type="AlphaFoldDB" id="A0A210QFY8"/>
<dbReference type="GO" id="GO:0016139">
    <property type="term" value="P:glycoside catabolic process"/>
    <property type="evidence" value="ECO:0007669"/>
    <property type="project" value="TreeGrafter"/>
</dbReference>
<accession>A0A210QFY8</accession>
<dbReference type="InterPro" id="IPR013785">
    <property type="entry name" value="Aldolase_TIM"/>
</dbReference>
<dbReference type="CDD" id="cd14792">
    <property type="entry name" value="GH27"/>
    <property type="match status" value="1"/>
</dbReference>
<keyword evidence="5" id="KW-0732">Signal</keyword>
<dbReference type="Gene3D" id="2.60.40.1180">
    <property type="entry name" value="Golgi alpha-mannosidase II"/>
    <property type="match status" value="1"/>
</dbReference>
<dbReference type="SUPFAM" id="SSF51445">
    <property type="entry name" value="(Trans)glycosidases"/>
    <property type="match status" value="1"/>
</dbReference>
<comment type="similarity">
    <text evidence="1 4">Belongs to the glycosyl hydrolase 27 family.</text>
</comment>
<evidence type="ECO:0000256" key="2">
    <source>
        <dbReference type="ARBA" id="ARBA00022801"/>
    </source>
</evidence>
<evidence type="ECO:0000256" key="3">
    <source>
        <dbReference type="ARBA" id="ARBA00023295"/>
    </source>
</evidence>
<organism evidence="6 7">
    <name type="scientific">Mizuhopecten yessoensis</name>
    <name type="common">Japanese scallop</name>
    <name type="synonym">Patinopecten yessoensis</name>
    <dbReference type="NCBI Taxonomy" id="6573"/>
    <lineage>
        <taxon>Eukaryota</taxon>
        <taxon>Metazoa</taxon>
        <taxon>Spiralia</taxon>
        <taxon>Lophotrochozoa</taxon>
        <taxon>Mollusca</taxon>
        <taxon>Bivalvia</taxon>
        <taxon>Autobranchia</taxon>
        <taxon>Pteriomorphia</taxon>
        <taxon>Pectinida</taxon>
        <taxon>Pectinoidea</taxon>
        <taxon>Pectinidae</taxon>
        <taxon>Mizuhopecten</taxon>
    </lineage>
</organism>
<evidence type="ECO:0000313" key="7">
    <source>
        <dbReference type="Proteomes" id="UP000242188"/>
    </source>
</evidence>
<dbReference type="SUPFAM" id="SSF51011">
    <property type="entry name" value="Glycosyl hydrolase domain"/>
    <property type="match status" value="1"/>
</dbReference>
<dbReference type="FunFam" id="3.20.20.70:FF:000197">
    <property type="entry name" value="Alpha-galactosidase"/>
    <property type="match status" value="1"/>
</dbReference>
<evidence type="ECO:0000313" key="6">
    <source>
        <dbReference type="EMBL" id="OWF47655.1"/>
    </source>
</evidence>
<dbReference type="GO" id="GO:0004557">
    <property type="term" value="F:alpha-galactosidase activity"/>
    <property type="evidence" value="ECO:0007669"/>
    <property type="project" value="TreeGrafter"/>
</dbReference>
<dbReference type="STRING" id="6573.A0A210QFY8"/>
<keyword evidence="4" id="KW-1015">Disulfide bond</keyword>
<sequence>MEFFNLFVLVFLVPVVRCLNNGLALTPPMGWMQWERFRCNLDCKNDPKNCISEELIMEIANRMEKDGYKEAGFSYISLDDCWMSKQRDSQGILQPDKDRFPHGMKYLADYVHSKGLKLGIYLDMGLRTCKGYPGSKFFIQRDALSLKEWGVDMLKMDCCEGGSDMITGYEVMGSFLNQTGRPIAFSCSYPACIGKLFSDYVGVAKLCNSWRNAIDITDSWERVYNVIEFYSLDLYDFSKVAGPGHWNDPDELIVGDYSLSDGQERSQFGMWAMFAAPLFMSVDLRNIKPSSRNLLLNKRVIDINQDPLGVQAENVWKRPWTDQGIVTGWVKALLEKGSYAISILNGSIYGMPAPVNITLKDFGLTNEGGYNITETFEGRFMGPYKLTEPILLKIHANDIFLATVAPL</sequence>
<dbReference type="OrthoDB" id="5795902at2759"/>